<organism evidence="1 2">
    <name type="scientific">Constantimarinum furrinae</name>
    <dbReference type="NCBI Taxonomy" id="2562285"/>
    <lineage>
        <taxon>Bacteria</taxon>
        <taxon>Pseudomonadati</taxon>
        <taxon>Bacteroidota</taxon>
        <taxon>Flavobacteriia</taxon>
        <taxon>Flavobacteriales</taxon>
        <taxon>Flavobacteriaceae</taxon>
        <taxon>Altibacter/Constantimarinum group</taxon>
        <taxon>Constantimarinum</taxon>
    </lineage>
</organism>
<dbReference type="RefSeq" id="WP_186987944.1">
    <property type="nucleotide sequence ID" value="NZ_CP052909.1"/>
</dbReference>
<dbReference type="AlphaFoldDB" id="A0A7G8PVH3"/>
<dbReference type="EMBL" id="CP052909">
    <property type="protein sequence ID" value="QNJ98339.1"/>
    <property type="molecule type" value="Genomic_DNA"/>
</dbReference>
<dbReference type="Proteomes" id="UP000515514">
    <property type="component" value="Chromosome"/>
</dbReference>
<evidence type="ECO:0000313" key="1">
    <source>
        <dbReference type="EMBL" id="QNJ98339.1"/>
    </source>
</evidence>
<gene>
    <name evidence="1" type="ORF">ALE3EI_1790</name>
</gene>
<proteinExistence type="predicted"/>
<accession>A0A7G8PVH3</accession>
<dbReference type="KEGG" id="alti:ALE3EI_1790"/>
<protein>
    <submittedName>
        <fullName evidence="1">Uncharacterized protein</fullName>
    </submittedName>
</protein>
<reference evidence="1 2" key="1">
    <citation type="submission" date="2020-04" db="EMBL/GenBank/DDBJ databases">
        <title>Genome sequence of Altibacter aquimarinus strain ALE3EI.</title>
        <authorList>
            <person name="Oh H.-M."/>
            <person name="Jang D."/>
        </authorList>
    </citation>
    <scope>NUCLEOTIDE SEQUENCE [LARGE SCALE GENOMIC DNA]</scope>
    <source>
        <strain evidence="1 2">ALE3EI</strain>
    </source>
</reference>
<sequence length="138" mass="16197">MEAHFKLTDREFIREFKSGNLKPLEFTHEAHIRLAWIQITTYGIDTALQIIPKQIQSYVSNIGAYDKYNHTLTIAAVKAVYHFMLRSKGNDFKSFILEFPRLKLSFNELMHSHYSIDIFNSEKAKHQYITPDLLAFDL</sequence>
<keyword evidence="2" id="KW-1185">Reference proteome</keyword>
<name>A0A7G8PVH3_9FLAO</name>
<evidence type="ECO:0000313" key="2">
    <source>
        <dbReference type="Proteomes" id="UP000515514"/>
    </source>
</evidence>